<keyword evidence="1" id="KW-0677">Repeat</keyword>
<dbReference type="Gene3D" id="1.25.40.10">
    <property type="entry name" value="Tetratricopeptide repeat domain"/>
    <property type="match status" value="1"/>
</dbReference>
<reference evidence="5 6" key="1">
    <citation type="submission" date="2024-04" db="EMBL/GenBank/DDBJ databases">
        <title>Tritrichomonas musculus Genome.</title>
        <authorList>
            <person name="Alves-Ferreira E."/>
            <person name="Grigg M."/>
            <person name="Lorenzi H."/>
            <person name="Galac M."/>
        </authorList>
    </citation>
    <scope>NUCLEOTIDE SEQUENCE [LARGE SCALE GENOMIC DNA]</scope>
    <source>
        <strain evidence="5 6">EAF2021</strain>
    </source>
</reference>
<dbReference type="Gene3D" id="1.10.260.100">
    <property type="match status" value="1"/>
</dbReference>
<feature type="domain" description="STI1" evidence="4">
    <location>
        <begin position="218"/>
        <end position="257"/>
    </location>
</feature>
<dbReference type="SUPFAM" id="SSF48452">
    <property type="entry name" value="TPR-like"/>
    <property type="match status" value="1"/>
</dbReference>
<protein>
    <recommendedName>
        <fullName evidence="4">STI1 domain-containing protein</fullName>
    </recommendedName>
</protein>
<evidence type="ECO:0000313" key="6">
    <source>
        <dbReference type="Proteomes" id="UP001470230"/>
    </source>
</evidence>
<dbReference type="Pfam" id="PF17830">
    <property type="entry name" value="STI1-HOP_DP"/>
    <property type="match status" value="1"/>
</dbReference>
<keyword evidence="6" id="KW-1185">Reference proteome</keyword>
<accession>A0ABR2JZ41</accession>
<sequence>MDKEKIARCLILQYLTQCSAEDTEHSDELGVSIDCLKEIWKIEDFNVSLPNVHSIVDLIPSPEHDTERAMQLKQEGNALLKEGNLDGAISKYNEAIATDPTQSTFYCNRAAVYTRKENHEKAIEDCEKAISLDPNYATAYSRLGYAYFKLGNIEKAREAYNRGLRACPNNESLKENLKSLGPEPPKQSNQMPGDFLSMLGNFTQDPQMMSKIIEKMNSPEVQQLMQDPEMAEFMNEIKSNPTSIFTKMNDPRMQRLFTTIAGNH</sequence>
<evidence type="ECO:0000256" key="1">
    <source>
        <dbReference type="ARBA" id="ARBA00022737"/>
    </source>
</evidence>
<keyword evidence="2 3" id="KW-0802">TPR repeat</keyword>
<evidence type="ECO:0000256" key="3">
    <source>
        <dbReference type="PROSITE-ProRule" id="PRU00339"/>
    </source>
</evidence>
<dbReference type="InterPro" id="IPR019734">
    <property type="entry name" value="TPR_rpt"/>
</dbReference>
<dbReference type="PANTHER" id="PTHR45831:SF2">
    <property type="entry name" value="LD24721P"/>
    <property type="match status" value="1"/>
</dbReference>
<dbReference type="InterPro" id="IPR041243">
    <property type="entry name" value="STI1/HOP_DP"/>
</dbReference>
<dbReference type="Pfam" id="PF00515">
    <property type="entry name" value="TPR_1"/>
    <property type="match status" value="2"/>
</dbReference>
<dbReference type="InterPro" id="IPR011990">
    <property type="entry name" value="TPR-like_helical_dom_sf"/>
</dbReference>
<feature type="repeat" description="TPR" evidence="3">
    <location>
        <begin position="69"/>
        <end position="102"/>
    </location>
</feature>
<dbReference type="InterPro" id="IPR006636">
    <property type="entry name" value="STI1_HS-bd"/>
</dbReference>
<gene>
    <name evidence="5" type="ORF">M9Y10_043231</name>
</gene>
<feature type="repeat" description="TPR" evidence="3">
    <location>
        <begin position="103"/>
        <end position="136"/>
    </location>
</feature>
<dbReference type="SMART" id="SM00727">
    <property type="entry name" value="STI1"/>
    <property type="match status" value="1"/>
</dbReference>
<dbReference type="PROSITE" id="PS50293">
    <property type="entry name" value="TPR_REGION"/>
    <property type="match status" value="1"/>
</dbReference>
<dbReference type="Proteomes" id="UP001470230">
    <property type="component" value="Unassembled WGS sequence"/>
</dbReference>
<dbReference type="PROSITE" id="PS50005">
    <property type="entry name" value="TPR"/>
    <property type="match status" value="3"/>
</dbReference>
<dbReference type="InterPro" id="IPR047150">
    <property type="entry name" value="SGT"/>
</dbReference>
<evidence type="ECO:0000313" key="5">
    <source>
        <dbReference type="EMBL" id="KAK8884126.1"/>
    </source>
</evidence>
<dbReference type="PANTHER" id="PTHR45831">
    <property type="entry name" value="LD24721P"/>
    <property type="match status" value="1"/>
</dbReference>
<proteinExistence type="predicted"/>
<feature type="repeat" description="TPR" evidence="3">
    <location>
        <begin position="137"/>
        <end position="170"/>
    </location>
</feature>
<dbReference type="EMBL" id="JAPFFF010000008">
    <property type="protein sequence ID" value="KAK8884126.1"/>
    <property type="molecule type" value="Genomic_DNA"/>
</dbReference>
<name>A0ABR2JZ41_9EUKA</name>
<dbReference type="SMART" id="SM00028">
    <property type="entry name" value="TPR"/>
    <property type="match status" value="3"/>
</dbReference>
<organism evidence="5 6">
    <name type="scientific">Tritrichomonas musculus</name>
    <dbReference type="NCBI Taxonomy" id="1915356"/>
    <lineage>
        <taxon>Eukaryota</taxon>
        <taxon>Metamonada</taxon>
        <taxon>Parabasalia</taxon>
        <taxon>Tritrichomonadida</taxon>
        <taxon>Tritrichomonadidae</taxon>
        <taxon>Tritrichomonas</taxon>
    </lineage>
</organism>
<evidence type="ECO:0000259" key="4">
    <source>
        <dbReference type="SMART" id="SM00727"/>
    </source>
</evidence>
<comment type="caution">
    <text evidence="5">The sequence shown here is derived from an EMBL/GenBank/DDBJ whole genome shotgun (WGS) entry which is preliminary data.</text>
</comment>
<evidence type="ECO:0000256" key="2">
    <source>
        <dbReference type="ARBA" id="ARBA00022803"/>
    </source>
</evidence>